<organism evidence="8 9">
    <name type="scientific">Panthera leo</name>
    <name type="common">Lion</name>
    <dbReference type="NCBI Taxonomy" id="9689"/>
    <lineage>
        <taxon>Eukaryota</taxon>
        <taxon>Metazoa</taxon>
        <taxon>Chordata</taxon>
        <taxon>Craniata</taxon>
        <taxon>Vertebrata</taxon>
        <taxon>Euteleostomi</taxon>
        <taxon>Mammalia</taxon>
        <taxon>Eutheria</taxon>
        <taxon>Laurasiatheria</taxon>
        <taxon>Carnivora</taxon>
        <taxon>Feliformia</taxon>
        <taxon>Felidae</taxon>
        <taxon>Pantherinae</taxon>
        <taxon>Panthera</taxon>
    </lineage>
</organism>
<gene>
    <name evidence="8" type="primary">TMC5</name>
</gene>
<dbReference type="InterPro" id="IPR012496">
    <property type="entry name" value="TMC_dom"/>
</dbReference>
<sequence>MLSDDQLNEIIVEAENVPSRVVPEKTPVNSSFSMVSSISDIDVTDSQSFGNPDDKKSKQLLRFSTSLNESFLQTLHRSPGSVGIDTSHENIQGQKLIASLIPMTSRDRIKAIRNQPRTMEEKRNLKKMVDKEKSKQSHRILELNCCAQCLNSISRAYRRSKNSLSELLSYISLWQKTFKVIGGKFGTSVLSYFNFLRWLLKFNIFSFIVTFSFIIIPQFTVPEKNTLQFTGLEFFTGAGYFQDTVMYYGFYTNSTVQHGSSGAPYNMQLAYIFTTGACLIVCFFSLLFSMARNFRNNFINPHIYSRGITKLIFCWDFTITHERAVKLKQKNLSTEIRENLSEIRQENVKLTLNQQLIHVSAHLAAWVVSTGVAIACCVAVYYLAENNSEFLKNHQNPGAVLLLPFLVSCINLATPRLYSLFRLVERYETPRREVYILLIRNIFLKISIIGILCYYWLNIVAQAGEECWETLIGQEIYRLLLMDFVFSLADSLLGEFLRRLIGMQFPTSLGLQEFDIARNVLELIYAQTLVWIGTFFCPLLPFIQMITLFIMFYVKNISLMMNFQPPSKAWRASQMMTFFIFLLFFPSFTGVLCTLAITIWRLKPSADCGPFRGLPFFIHSIYSWIDTLSKRSGYLWVVWIYQNLIGSVHFFFILTLIVEGKDKMFLIEKLAKLQDMEKRANTSSFSMERRDVEQTSPLHVREHNAAHDLRFRRSVQEENPKV</sequence>
<accession>A0A8C9D7P9</accession>
<evidence type="ECO:0000313" key="8">
    <source>
        <dbReference type="Ensembl" id="ENSPLOP00000020527.1"/>
    </source>
</evidence>
<dbReference type="OMA" id="SLPHAYF"/>
<reference evidence="8" key="3">
    <citation type="submission" date="2025-09" db="UniProtKB">
        <authorList>
            <consortium name="Ensembl"/>
        </authorList>
    </citation>
    <scope>IDENTIFICATION</scope>
</reference>
<proteinExistence type="inferred from homology"/>
<evidence type="ECO:0000256" key="3">
    <source>
        <dbReference type="ARBA" id="ARBA00022692"/>
    </source>
</evidence>
<comment type="similarity">
    <text evidence="2 6">Belongs to the TMC family.</text>
</comment>
<evidence type="ECO:0000256" key="4">
    <source>
        <dbReference type="ARBA" id="ARBA00022989"/>
    </source>
</evidence>
<evidence type="ECO:0000259" key="7">
    <source>
        <dbReference type="Pfam" id="PF07810"/>
    </source>
</evidence>
<dbReference type="InterPro" id="IPR038900">
    <property type="entry name" value="TMC"/>
</dbReference>
<keyword evidence="4 6" id="KW-1133">Transmembrane helix</keyword>
<feature type="transmembrane region" description="Helical" evidence="6">
    <location>
        <begin position="269"/>
        <end position="288"/>
    </location>
</feature>
<feature type="transmembrane region" description="Helical" evidence="6">
    <location>
        <begin position="529"/>
        <end position="554"/>
    </location>
</feature>
<dbReference type="GeneTree" id="ENSGT01050000244894"/>
<feature type="transmembrane region" description="Helical" evidence="6">
    <location>
        <begin position="363"/>
        <end position="384"/>
    </location>
</feature>
<reference evidence="8" key="2">
    <citation type="submission" date="2025-08" db="UniProtKB">
        <authorList>
            <consortium name="Ensembl"/>
        </authorList>
    </citation>
    <scope>IDENTIFICATION</scope>
</reference>
<evidence type="ECO:0000256" key="1">
    <source>
        <dbReference type="ARBA" id="ARBA00004141"/>
    </source>
</evidence>
<dbReference type="Ensembl" id="ENSPLOT00000022690.1">
    <property type="protein sequence ID" value="ENSPLOP00000020527.1"/>
    <property type="gene ID" value="ENSPLOG00000014716.1"/>
</dbReference>
<dbReference type="Pfam" id="PF07810">
    <property type="entry name" value="TMC"/>
    <property type="match status" value="1"/>
</dbReference>
<keyword evidence="3 6" id="KW-0812">Transmembrane</keyword>
<keyword evidence="5 6" id="KW-0472">Membrane</keyword>
<feature type="transmembrane region" description="Helical" evidence="6">
    <location>
        <begin position="198"/>
        <end position="219"/>
    </location>
</feature>
<comment type="subcellular location">
    <subcellularLocation>
        <location evidence="1 6">Membrane</location>
        <topology evidence="1 6">Multi-pass membrane protein</topology>
    </subcellularLocation>
</comment>
<dbReference type="AlphaFoldDB" id="A0A8C9D7P9"/>
<dbReference type="PANTHER" id="PTHR23302:SF5">
    <property type="entry name" value="TRANSMEMBRANE CHANNEL-LIKE PROTEIN 5"/>
    <property type="match status" value="1"/>
</dbReference>
<feature type="transmembrane region" description="Helical" evidence="6">
    <location>
        <begin position="634"/>
        <end position="658"/>
    </location>
</feature>
<keyword evidence="9" id="KW-1185">Reference proteome</keyword>
<dbReference type="Proteomes" id="UP000694399">
    <property type="component" value="Chromosome F1"/>
</dbReference>
<feature type="transmembrane region" description="Helical" evidence="6">
    <location>
        <begin position="434"/>
        <end position="457"/>
    </location>
</feature>
<protein>
    <recommendedName>
        <fullName evidence="6">Transmembrane channel-like protein</fullName>
    </recommendedName>
</protein>
<dbReference type="GO" id="GO:0005886">
    <property type="term" value="C:plasma membrane"/>
    <property type="evidence" value="ECO:0007669"/>
    <property type="project" value="InterPro"/>
</dbReference>
<dbReference type="GO" id="GO:0008381">
    <property type="term" value="F:mechanosensitive monoatomic ion channel activity"/>
    <property type="evidence" value="ECO:0007669"/>
    <property type="project" value="TreeGrafter"/>
</dbReference>
<feature type="transmembrane region" description="Helical" evidence="6">
    <location>
        <begin position="575"/>
        <end position="600"/>
    </location>
</feature>
<name>A0A8C9D7P9_PANLE</name>
<dbReference type="PANTHER" id="PTHR23302">
    <property type="entry name" value="TRANSMEMBRANE CHANNEL-RELATED"/>
    <property type="match status" value="1"/>
</dbReference>
<feature type="transmembrane region" description="Helical" evidence="6">
    <location>
        <begin position="396"/>
        <end position="413"/>
    </location>
</feature>
<evidence type="ECO:0000313" key="9">
    <source>
        <dbReference type="Proteomes" id="UP000694399"/>
    </source>
</evidence>
<evidence type="ECO:0000256" key="5">
    <source>
        <dbReference type="ARBA" id="ARBA00023136"/>
    </source>
</evidence>
<feature type="domain" description="TMC" evidence="7">
    <location>
        <begin position="467"/>
        <end position="573"/>
    </location>
</feature>
<evidence type="ECO:0000256" key="6">
    <source>
        <dbReference type="RuleBase" id="RU310713"/>
    </source>
</evidence>
<reference evidence="8" key="1">
    <citation type="journal article" date="2019" name="bioRxiv">
        <title>Long live the king: chromosome-level assembly of the lion (Panthera leo) using linked-read, Hi-C, and long read data.</title>
        <authorList>
            <person name="Armstrong E.E."/>
            <person name="Taylor R.W."/>
            <person name="Miller D.E."/>
            <person name="Kaelin C."/>
            <person name="Barsh G."/>
            <person name="Hadly E.A."/>
            <person name="Petrov D."/>
        </authorList>
    </citation>
    <scope>NUCLEOTIDE SEQUENCE [LARGE SCALE GENOMIC DNA]</scope>
</reference>
<evidence type="ECO:0000256" key="2">
    <source>
        <dbReference type="ARBA" id="ARBA00006510"/>
    </source>
</evidence>